<feature type="domain" description="FAD-binding" evidence="4">
    <location>
        <begin position="4"/>
        <end position="58"/>
    </location>
</feature>
<evidence type="ECO:0000313" key="6">
    <source>
        <dbReference type="Proteomes" id="UP000077519"/>
    </source>
</evidence>
<dbReference type="GO" id="GO:0071949">
    <property type="term" value="F:FAD binding"/>
    <property type="evidence" value="ECO:0007669"/>
    <property type="project" value="InterPro"/>
</dbReference>
<dbReference type="PANTHER" id="PTHR43004">
    <property type="entry name" value="TRK SYSTEM POTASSIUM UPTAKE PROTEIN"/>
    <property type="match status" value="1"/>
</dbReference>
<evidence type="ECO:0000256" key="2">
    <source>
        <dbReference type="ARBA" id="ARBA00022630"/>
    </source>
</evidence>
<dbReference type="InterPro" id="IPR002938">
    <property type="entry name" value="FAD-bd"/>
</dbReference>
<evidence type="ECO:0000313" key="5">
    <source>
        <dbReference type="EMBL" id="OAK54639.1"/>
    </source>
</evidence>
<evidence type="ECO:0000259" key="4">
    <source>
        <dbReference type="Pfam" id="PF01494"/>
    </source>
</evidence>
<keyword evidence="2" id="KW-0285">Flavoprotein</keyword>
<dbReference type="AlphaFoldDB" id="A0A177YHC9"/>
<comment type="caution">
    <text evidence="5">The sequence shown here is derived from an EMBL/GenBank/DDBJ whole genome shotgun (WGS) entry which is preliminary data.</text>
</comment>
<keyword evidence="3" id="KW-0274">FAD</keyword>
<sequence length="133" mass="13760">MDTVDVVVVGAGPAGCTMAGELASAGKSVVVLEKHDAVSPLSRAFGVHARTLEMLDTRARRRDDGPAMLVRPDGYVAWAGDSASGDWQPVLRRWTGQSSFSSAISGASSRVAMPPSLPWSVGPGRPPLGSSSV</sequence>
<evidence type="ECO:0000256" key="1">
    <source>
        <dbReference type="ARBA" id="ARBA00001974"/>
    </source>
</evidence>
<keyword evidence="6" id="KW-1185">Reference proteome</keyword>
<dbReference type="Pfam" id="PF01494">
    <property type="entry name" value="FAD_binding_3"/>
    <property type="match status" value="1"/>
</dbReference>
<comment type="cofactor">
    <cofactor evidence="1">
        <name>FAD</name>
        <dbReference type="ChEBI" id="CHEBI:57692"/>
    </cofactor>
</comment>
<dbReference type="PANTHER" id="PTHR43004:SF19">
    <property type="entry name" value="BINDING MONOOXYGENASE, PUTATIVE (JCVI)-RELATED"/>
    <property type="match status" value="1"/>
</dbReference>
<dbReference type="GO" id="GO:0016709">
    <property type="term" value="F:oxidoreductase activity, acting on paired donors, with incorporation or reduction of molecular oxygen, NAD(P)H as one donor, and incorporation of one atom of oxygen"/>
    <property type="evidence" value="ECO:0007669"/>
    <property type="project" value="UniProtKB-ARBA"/>
</dbReference>
<dbReference type="InterPro" id="IPR050641">
    <property type="entry name" value="RIFMO-like"/>
</dbReference>
<gene>
    <name evidence="5" type="ORF">A3K89_04655</name>
</gene>
<protein>
    <recommendedName>
        <fullName evidence="4">FAD-binding domain-containing protein</fullName>
    </recommendedName>
</protein>
<name>A0A177YHC9_9NOCA</name>
<proteinExistence type="predicted"/>
<accession>A0A177YHC9</accession>
<dbReference type="Gene3D" id="3.50.50.60">
    <property type="entry name" value="FAD/NAD(P)-binding domain"/>
    <property type="match status" value="1"/>
</dbReference>
<dbReference type="Proteomes" id="UP000077519">
    <property type="component" value="Unassembled WGS sequence"/>
</dbReference>
<organism evidence="5 6">
    <name type="scientific">Rhodococcoides kyotonense</name>
    <dbReference type="NCBI Taxonomy" id="398843"/>
    <lineage>
        <taxon>Bacteria</taxon>
        <taxon>Bacillati</taxon>
        <taxon>Actinomycetota</taxon>
        <taxon>Actinomycetes</taxon>
        <taxon>Mycobacteriales</taxon>
        <taxon>Nocardiaceae</taxon>
        <taxon>Rhodococcoides</taxon>
    </lineage>
</organism>
<dbReference type="EMBL" id="LVHI01000012">
    <property type="protein sequence ID" value="OAK54639.1"/>
    <property type="molecule type" value="Genomic_DNA"/>
</dbReference>
<reference evidence="5 6" key="1">
    <citation type="submission" date="2016-03" db="EMBL/GenBank/DDBJ databases">
        <title>Genome sequence of Rhodococcus kyotonensis KB10.</title>
        <authorList>
            <person name="Jeong H."/>
            <person name="Hong C.E."/>
            <person name="Jo S.H."/>
            <person name="Park J.M."/>
        </authorList>
    </citation>
    <scope>NUCLEOTIDE SEQUENCE [LARGE SCALE GENOMIC DNA]</scope>
    <source>
        <strain evidence="5 6">KB10</strain>
    </source>
</reference>
<dbReference type="SUPFAM" id="SSF51905">
    <property type="entry name" value="FAD/NAD(P)-binding domain"/>
    <property type="match status" value="1"/>
</dbReference>
<dbReference type="PRINTS" id="PR00419">
    <property type="entry name" value="ADXRDTASE"/>
</dbReference>
<dbReference type="InterPro" id="IPR036188">
    <property type="entry name" value="FAD/NAD-bd_sf"/>
</dbReference>
<evidence type="ECO:0000256" key="3">
    <source>
        <dbReference type="ARBA" id="ARBA00022827"/>
    </source>
</evidence>